<feature type="domain" description="MDMPI C-terminal" evidence="1">
    <location>
        <begin position="150"/>
        <end position="259"/>
    </location>
</feature>
<accession>A0A1V4A640</accession>
<dbReference type="GO" id="GO:0005886">
    <property type="term" value="C:plasma membrane"/>
    <property type="evidence" value="ECO:0007669"/>
    <property type="project" value="TreeGrafter"/>
</dbReference>
<evidence type="ECO:0000259" key="1">
    <source>
        <dbReference type="Pfam" id="PF07398"/>
    </source>
</evidence>
<dbReference type="Pfam" id="PF07398">
    <property type="entry name" value="MDMPI_C"/>
    <property type="match status" value="1"/>
</dbReference>
<evidence type="ECO:0008006" key="5">
    <source>
        <dbReference type="Google" id="ProtNLM"/>
    </source>
</evidence>
<sequence>MTRLAHETYCRQVRQQLDQFRSLLAGADLSMTVPSCPDWNLDQLARHVGGAVRWAEFQTRTRAKEEVPLDEVPEHHGPGNGDPAGLDAWLAETAEMAFATFEEAGPDTAVWSWLPEATAGFWARRMVHELVIHRADAALATGTLFEVEPEVAVDTLDEWLEIGTWIAESGVVAPDRDLSSLPRSAVHLRATDAEPELDAAWIVEFGGGEEFRWRRGHEKAAVTVQGPLADVLLAFYRRIPPAKGQRGLLHVLGEREVLDQYLARTSFG</sequence>
<dbReference type="OrthoDB" id="3671213at2"/>
<dbReference type="NCBIfam" id="TIGR03083">
    <property type="entry name" value="maleylpyruvate isomerase family mycothiol-dependent enzyme"/>
    <property type="match status" value="1"/>
</dbReference>
<dbReference type="STRING" id="83656.B1H18_20995"/>
<name>A0A1V4A640_9ACTN</name>
<feature type="domain" description="Mycothiol-dependent maleylpyruvate isomerase metal-binding" evidence="2">
    <location>
        <begin position="11"/>
        <end position="138"/>
    </location>
</feature>
<keyword evidence="4" id="KW-1185">Reference proteome</keyword>
<dbReference type="EMBL" id="MVFC01000018">
    <property type="protein sequence ID" value="OON76417.1"/>
    <property type="molecule type" value="Genomic_DNA"/>
</dbReference>
<gene>
    <name evidence="3" type="ORF">B1H18_20995</name>
</gene>
<organism evidence="3 4">
    <name type="scientific">Streptomyces tsukubensis</name>
    <dbReference type="NCBI Taxonomy" id="83656"/>
    <lineage>
        <taxon>Bacteria</taxon>
        <taxon>Bacillati</taxon>
        <taxon>Actinomycetota</taxon>
        <taxon>Actinomycetes</taxon>
        <taxon>Kitasatosporales</taxon>
        <taxon>Streptomycetaceae</taxon>
        <taxon>Streptomyces</taxon>
    </lineage>
</organism>
<dbReference type="PANTHER" id="PTHR40758:SF1">
    <property type="entry name" value="CONSERVED PROTEIN"/>
    <property type="match status" value="1"/>
</dbReference>
<evidence type="ECO:0000313" key="4">
    <source>
        <dbReference type="Proteomes" id="UP000190539"/>
    </source>
</evidence>
<dbReference type="GO" id="GO:0046872">
    <property type="term" value="F:metal ion binding"/>
    <property type="evidence" value="ECO:0007669"/>
    <property type="project" value="InterPro"/>
</dbReference>
<dbReference type="Proteomes" id="UP000190539">
    <property type="component" value="Unassembled WGS sequence"/>
</dbReference>
<dbReference type="InterPro" id="IPR017517">
    <property type="entry name" value="Maleyloyr_isom"/>
</dbReference>
<evidence type="ECO:0000313" key="3">
    <source>
        <dbReference type="EMBL" id="OON76417.1"/>
    </source>
</evidence>
<dbReference type="AlphaFoldDB" id="A0A1V4A640"/>
<protein>
    <recommendedName>
        <fullName evidence="5">Maleylpyruvate isomerase family mycothiol-dependent enzyme</fullName>
    </recommendedName>
</protein>
<reference evidence="3 4" key="1">
    <citation type="submission" date="2017-02" db="EMBL/GenBank/DDBJ databases">
        <title>Draft Genome Sequence of Streptomyces tsukubaensis F601, a Producer of the immunosuppressant tacrolimus FK506.</title>
        <authorList>
            <person name="Zong G."/>
            <person name="Zhong C."/>
            <person name="Fu J."/>
            <person name="Qin R."/>
            <person name="Cao G."/>
        </authorList>
    </citation>
    <scope>NUCLEOTIDE SEQUENCE [LARGE SCALE GENOMIC DNA]</scope>
    <source>
        <strain evidence="3 4">F601</strain>
    </source>
</reference>
<comment type="caution">
    <text evidence="3">The sequence shown here is derived from an EMBL/GenBank/DDBJ whole genome shotgun (WGS) entry which is preliminary data.</text>
</comment>
<proteinExistence type="predicted"/>
<dbReference type="InterPro" id="IPR010872">
    <property type="entry name" value="MDMPI_C-term_domain"/>
</dbReference>
<evidence type="ECO:0000259" key="2">
    <source>
        <dbReference type="Pfam" id="PF11716"/>
    </source>
</evidence>
<dbReference type="Pfam" id="PF11716">
    <property type="entry name" value="MDMPI_N"/>
    <property type="match status" value="1"/>
</dbReference>
<dbReference type="PANTHER" id="PTHR40758">
    <property type="entry name" value="CONSERVED PROTEIN"/>
    <property type="match status" value="1"/>
</dbReference>
<dbReference type="InterPro" id="IPR024344">
    <property type="entry name" value="MDMPI_metal-binding"/>
</dbReference>